<evidence type="ECO:0000313" key="2">
    <source>
        <dbReference type="Proteomes" id="UP000308886"/>
    </source>
</evidence>
<keyword evidence="2" id="KW-1185">Reference proteome</keyword>
<proteinExistence type="predicted"/>
<evidence type="ECO:0000313" key="1">
    <source>
        <dbReference type="EMBL" id="TGX82168.1"/>
    </source>
</evidence>
<accession>A0AC61QQ93</accession>
<organism evidence="1 2">
    <name type="scientific">Palleniella muris</name>
    <dbReference type="NCBI Taxonomy" id="3038145"/>
    <lineage>
        <taxon>Bacteria</taxon>
        <taxon>Pseudomonadati</taxon>
        <taxon>Bacteroidota</taxon>
        <taxon>Bacteroidia</taxon>
        <taxon>Bacteroidales</taxon>
        <taxon>Prevotellaceae</taxon>
        <taxon>Palleniella</taxon>
    </lineage>
</organism>
<protein>
    <submittedName>
        <fullName evidence="1">Radical SAM family heme chaperone HemW</fullName>
    </submittedName>
</protein>
<dbReference type="Proteomes" id="UP000308886">
    <property type="component" value="Unassembled WGS sequence"/>
</dbReference>
<reference evidence="1" key="1">
    <citation type="submission" date="2019-04" db="EMBL/GenBank/DDBJ databases">
        <title>Microbes associate with the intestines of laboratory mice.</title>
        <authorList>
            <person name="Navarre W."/>
            <person name="Wong E."/>
            <person name="Huang K."/>
            <person name="Tropini C."/>
            <person name="Ng K."/>
            <person name="Yu B."/>
        </authorList>
    </citation>
    <scope>NUCLEOTIDE SEQUENCE</scope>
    <source>
        <strain evidence="1">NM73_A23</strain>
    </source>
</reference>
<sequence length="394" mass="44980">MAGLYLHIPFCASRCIYCGFYSTTGLNLQEDYVRAVLQELDYRTDKGNGLFPCSRQRSGGTLTENERFSTIYFGGGTPSSLGTPQLDSLVNGIRERIDMSCVEEWTMECNPDDITPELAEWIGRSPINRISMGAQTFSDERLRWLCRRHTSRQVEEAVSLLRKNGIDNISIDLMFGFPSETLEEWEEDIDAAVALRPEHISAYSLMYEEDTPLFRMLEQGKVTEVDEELSRKMYETLVRRLKESGYIHYEISNFCLPSRQSRHNSSYWNQVSYLGLGAAAHSYNGRRRWWNVSDVKGYLRLIHDEVPAENGIGGECEDIDSTTRYNDIITTALRTSSGISLNSLTDGQREYLLLQSERHLKNGTLAMDDGRLHLTESGIFISDDIMSDLIFIEE</sequence>
<comment type="caution">
    <text evidence="1">The sequence shown here is derived from an EMBL/GenBank/DDBJ whole genome shotgun (WGS) entry which is preliminary data.</text>
</comment>
<dbReference type="EMBL" id="SRZC01000011">
    <property type="protein sequence ID" value="TGX82168.1"/>
    <property type="molecule type" value="Genomic_DNA"/>
</dbReference>
<gene>
    <name evidence="1" type="primary">hemW</name>
    <name evidence="1" type="ORF">E5358_07605</name>
</gene>
<name>A0AC61QQ93_9BACT</name>